<dbReference type="GO" id="GO:0000794">
    <property type="term" value="C:condensed nuclear chromosome"/>
    <property type="evidence" value="ECO:0007669"/>
    <property type="project" value="Ensembl"/>
</dbReference>
<dbReference type="RefSeq" id="XP_005066800.2">
    <property type="nucleotide sequence ID" value="XM_005066743.4"/>
</dbReference>
<dbReference type="Pfam" id="PF04939">
    <property type="entry name" value="RRS1"/>
    <property type="match status" value="1"/>
</dbReference>
<keyword evidence="7" id="KW-1185">Reference proteome</keyword>
<dbReference type="Proteomes" id="UP000886700">
    <property type="component" value="Unplaced"/>
</dbReference>
<dbReference type="InterPro" id="IPR007023">
    <property type="entry name" value="Ribosom_reg"/>
</dbReference>
<evidence type="ECO:0000256" key="5">
    <source>
        <dbReference type="RuleBase" id="RU364132"/>
    </source>
</evidence>
<name>A0A1U7QIH5_MESAU</name>
<dbReference type="OrthoDB" id="28455at2759"/>
<dbReference type="GO" id="GO:0002244">
    <property type="term" value="P:hematopoietic progenitor cell differentiation"/>
    <property type="evidence" value="ECO:0007669"/>
    <property type="project" value="Ensembl"/>
</dbReference>
<comment type="function">
    <text evidence="5">Involved in ribosomal large subunit assembly.</text>
</comment>
<dbReference type="eggNOG" id="KOG1765">
    <property type="taxonomic scope" value="Eukaryota"/>
</dbReference>
<evidence type="ECO:0000256" key="1">
    <source>
        <dbReference type="ARBA" id="ARBA00004123"/>
    </source>
</evidence>
<protein>
    <recommendedName>
        <fullName evidence="5">Ribosome biogenesis regulatory protein</fullName>
    </recommendedName>
</protein>
<keyword evidence="3 5" id="KW-0690">Ribosome biogenesis</keyword>
<dbReference type="STRING" id="10036.ENSMAUP00000004288"/>
<evidence type="ECO:0000256" key="4">
    <source>
        <dbReference type="ARBA" id="ARBA00023242"/>
    </source>
</evidence>
<dbReference type="PANTHER" id="PTHR17602:SF4">
    <property type="entry name" value="RIBOSOME BIOGENESIS REGULATORY PROTEIN HOMOLOG"/>
    <property type="match status" value="1"/>
</dbReference>
<keyword evidence="4 5" id="KW-0539">Nucleus</keyword>
<feature type="compositionally biased region" description="Basic residues" evidence="6">
    <location>
        <begin position="302"/>
        <end position="325"/>
    </location>
</feature>
<dbReference type="GO" id="GO:0007080">
    <property type="term" value="P:mitotic metaphase chromosome alignment"/>
    <property type="evidence" value="ECO:0007669"/>
    <property type="project" value="Ensembl"/>
</dbReference>
<dbReference type="GO" id="GO:0005730">
    <property type="term" value="C:nucleolus"/>
    <property type="evidence" value="ECO:0007669"/>
    <property type="project" value="Ensembl"/>
</dbReference>
<evidence type="ECO:0000256" key="6">
    <source>
        <dbReference type="SAM" id="MobiDB-lite"/>
    </source>
</evidence>
<evidence type="ECO:0000256" key="2">
    <source>
        <dbReference type="ARBA" id="ARBA00010077"/>
    </source>
</evidence>
<dbReference type="CTD" id="23212"/>
<dbReference type="GeneID" id="101828083"/>
<evidence type="ECO:0000313" key="8">
    <source>
        <dbReference type="RefSeq" id="XP_005066800.2"/>
    </source>
</evidence>
<dbReference type="GO" id="GO:0000027">
    <property type="term" value="P:ribosomal large subunit assembly"/>
    <property type="evidence" value="ECO:0007669"/>
    <property type="project" value="Ensembl"/>
</dbReference>
<dbReference type="AlphaFoldDB" id="A0A1U7QIH5"/>
<accession>A0A1U7QIH5</accession>
<comment type="subcellular location">
    <subcellularLocation>
        <location evidence="1 5">Nucleus</location>
    </subcellularLocation>
</comment>
<dbReference type="KEGG" id="maua:101828083"/>
<feature type="region of interest" description="Disordered" evidence="6">
    <location>
        <begin position="280"/>
        <end position="358"/>
    </location>
</feature>
<evidence type="ECO:0000313" key="7">
    <source>
        <dbReference type="Proteomes" id="UP000886700"/>
    </source>
</evidence>
<comment type="similarity">
    <text evidence="2 5">Belongs to the RRS1 family.</text>
</comment>
<organism evidence="7 8">
    <name type="scientific">Mesocricetus auratus</name>
    <name type="common">Golden hamster</name>
    <dbReference type="NCBI Taxonomy" id="10036"/>
    <lineage>
        <taxon>Eukaryota</taxon>
        <taxon>Metazoa</taxon>
        <taxon>Chordata</taxon>
        <taxon>Craniata</taxon>
        <taxon>Vertebrata</taxon>
        <taxon>Euteleostomi</taxon>
        <taxon>Mammalia</taxon>
        <taxon>Eutheria</taxon>
        <taxon>Euarchontoglires</taxon>
        <taxon>Glires</taxon>
        <taxon>Rodentia</taxon>
        <taxon>Myomorpha</taxon>
        <taxon>Muroidea</taxon>
        <taxon>Cricetidae</taxon>
        <taxon>Cricetinae</taxon>
        <taxon>Mesocricetus</taxon>
    </lineage>
</organism>
<dbReference type="GO" id="GO:1902570">
    <property type="term" value="P:protein localization to nucleolus"/>
    <property type="evidence" value="ECO:0007669"/>
    <property type="project" value="Ensembl"/>
</dbReference>
<feature type="compositionally biased region" description="Basic and acidic residues" evidence="6">
    <location>
        <begin position="235"/>
        <end position="245"/>
    </location>
</feature>
<gene>
    <name evidence="8" type="primary">Rrs1</name>
</gene>
<dbReference type="GO" id="GO:0005783">
    <property type="term" value="C:endoplasmic reticulum"/>
    <property type="evidence" value="ECO:0007669"/>
    <property type="project" value="Ensembl"/>
</dbReference>
<dbReference type="GO" id="GO:1901796">
    <property type="term" value="P:regulation of signal transduction by p53 class mediator"/>
    <property type="evidence" value="ECO:0007669"/>
    <property type="project" value="Ensembl"/>
</dbReference>
<evidence type="ECO:0000256" key="3">
    <source>
        <dbReference type="ARBA" id="ARBA00022517"/>
    </source>
</evidence>
<dbReference type="PANTHER" id="PTHR17602">
    <property type="entry name" value="RIBOSOME BIOGENESIS REGULATORY PROTEIN"/>
    <property type="match status" value="1"/>
</dbReference>
<proteinExistence type="inferred from homology"/>
<feature type="region of interest" description="Disordered" evidence="6">
    <location>
        <begin position="231"/>
        <end position="253"/>
    </location>
</feature>
<dbReference type="GO" id="GO:0005654">
    <property type="term" value="C:nucleoplasm"/>
    <property type="evidence" value="ECO:0007669"/>
    <property type="project" value="Ensembl"/>
</dbReference>
<sequence>MEGPSVEELLAKAEQEEAEKLQRITVHKELELEFDLGNLLASDRNPPTLLRQAGPSPEAELRALARDNTQLLVNQLWQLPTERVEEAVVARLPEPATRLPREKPLPRPRPLTRWQQFARLKGIRPKKKTNLVWDEVSGQWRRRWGYKRARDDTKEWLIEVPGGADPMEDQFAKRIQAKKERVAKNELNRLRNLARAHKVQMPSSAGLHPTGHQSKEELGRAMQVAKVSTASVGRFQERLPKEKAPRGTGKKRKFQPLFGDFAAEKKNQLELLRVMNSKKPQLDVTRATNKQMREEDQEEAAKRRKMGPKGKRKGGRPGPSSKRKGGPPGQGEKRKGGFGGKHPRSPALGGKKKGGAAPGWEEEEIVFFPLDLFCKAGTVCAEG</sequence>
<reference evidence="8" key="1">
    <citation type="submission" date="2025-08" db="UniProtKB">
        <authorList>
            <consortium name="RefSeq"/>
        </authorList>
    </citation>
    <scope>IDENTIFICATION</scope>
    <source>
        <tissue evidence="8">Liver</tissue>
    </source>
</reference>
<feature type="region of interest" description="Disordered" evidence="6">
    <location>
        <begin position="198"/>
        <end position="217"/>
    </location>
</feature>
<dbReference type="GO" id="GO:0008097">
    <property type="term" value="F:5S rRNA binding"/>
    <property type="evidence" value="ECO:0007669"/>
    <property type="project" value="Ensembl"/>
</dbReference>
<dbReference type="GO" id="GO:0030687">
    <property type="term" value="C:preribosome, large subunit precursor"/>
    <property type="evidence" value="ECO:0007669"/>
    <property type="project" value="TreeGrafter"/>
</dbReference>
<dbReference type="GO" id="GO:0000447">
    <property type="term" value="P:endonucleolytic cleavage in ITS1 to separate SSU-rRNA from 5.8S rRNA and LSU-rRNA from tricistronic rRNA transcript (SSU-rRNA, 5.8S rRNA, LSU-rRNA)"/>
    <property type="evidence" value="ECO:0007669"/>
    <property type="project" value="TreeGrafter"/>
</dbReference>